<name>A0A371JQV7_9FLAO</name>
<evidence type="ECO:0000313" key="3">
    <source>
        <dbReference type="EMBL" id="RDY59901.1"/>
    </source>
</evidence>
<keyword evidence="3" id="KW-0176">Collagen</keyword>
<dbReference type="AlphaFoldDB" id="A0A371JQV7"/>
<gene>
    <name evidence="3" type="ORF">DX873_11155</name>
</gene>
<proteinExistence type="predicted"/>
<feature type="compositionally biased region" description="Low complexity" evidence="1">
    <location>
        <begin position="32"/>
        <end position="64"/>
    </location>
</feature>
<keyword evidence="2" id="KW-0732">Signal</keyword>
<comment type="caution">
    <text evidence="3">The sequence shown here is derived from an EMBL/GenBank/DDBJ whole genome shotgun (WGS) entry which is preliminary data.</text>
</comment>
<dbReference type="Proteomes" id="UP000261828">
    <property type="component" value="Unassembled WGS sequence"/>
</dbReference>
<feature type="region of interest" description="Disordered" evidence="1">
    <location>
        <begin position="26"/>
        <end position="67"/>
    </location>
</feature>
<dbReference type="PROSITE" id="PS51257">
    <property type="entry name" value="PROKAR_LIPOPROTEIN"/>
    <property type="match status" value="1"/>
</dbReference>
<dbReference type="EMBL" id="QTJX01000002">
    <property type="protein sequence ID" value="RDY59901.1"/>
    <property type="molecule type" value="Genomic_DNA"/>
</dbReference>
<dbReference type="Gene3D" id="1.20.5.320">
    <property type="entry name" value="6-Phosphogluconate Dehydrogenase, domain 3"/>
    <property type="match status" value="1"/>
</dbReference>
<dbReference type="OrthoDB" id="679784at2"/>
<evidence type="ECO:0000256" key="2">
    <source>
        <dbReference type="SAM" id="SignalP"/>
    </source>
</evidence>
<dbReference type="Pfam" id="PF01391">
    <property type="entry name" value="Collagen"/>
    <property type="match status" value="1"/>
</dbReference>
<feature type="chain" id="PRO_5016596799" evidence="2">
    <location>
        <begin position="26"/>
        <end position="209"/>
    </location>
</feature>
<organism evidence="3 4">
    <name type="scientific">Flagellimonas nanhaiensis</name>
    <dbReference type="NCBI Taxonomy" id="2292706"/>
    <lineage>
        <taxon>Bacteria</taxon>
        <taxon>Pseudomonadati</taxon>
        <taxon>Bacteroidota</taxon>
        <taxon>Flavobacteriia</taxon>
        <taxon>Flavobacteriales</taxon>
        <taxon>Flavobacteriaceae</taxon>
        <taxon>Flagellimonas</taxon>
    </lineage>
</organism>
<dbReference type="RefSeq" id="WP_116184512.1">
    <property type="nucleotide sequence ID" value="NZ_QTJX01000002.1"/>
</dbReference>
<evidence type="ECO:0000256" key="1">
    <source>
        <dbReference type="SAM" id="MobiDB-lite"/>
    </source>
</evidence>
<protein>
    <submittedName>
        <fullName evidence="3">Collagen-like protein</fullName>
    </submittedName>
</protein>
<keyword evidence="4" id="KW-1185">Reference proteome</keyword>
<reference evidence="3 4" key="1">
    <citation type="submission" date="2018-08" db="EMBL/GenBank/DDBJ databases">
        <title>Muricauda nanhaiensis sp. nov., isolated from seawater of the South China Sea.</title>
        <authorList>
            <person name="Dang Y."/>
        </authorList>
    </citation>
    <scope>NUCLEOTIDE SEQUENCE [LARGE SCALE GENOMIC DNA]</scope>
    <source>
        <strain evidence="3 4">SM1704</strain>
    </source>
</reference>
<accession>A0A371JQV7</accession>
<sequence length="209" mass="22005">MQTKTKLIYTLAILFIGSLIASCSAEDGETGPAGPQGPQGEQGPAGANGADGAQGEQGEQGDPGTANVMYSDWIDTELGNNIVGASASFVIDAPDIDEDMLDFGTILVYARRTDVSLGSLVYPLPVVFGAARQQSYYFRAQDGEIRISVATNEEGESAGDGSFLEQYRYVLIPGGTPVTSGPPGGLGSKAVDYSKMTYEQVAKHFNFEE</sequence>
<feature type="signal peptide" evidence="2">
    <location>
        <begin position="1"/>
        <end position="25"/>
    </location>
</feature>
<dbReference type="InterPro" id="IPR008160">
    <property type="entry name" value="Collagen"/>
</dbReference>
<evidence type="ECO:0000313" key="4">
    <source>
        <dbReference type="Proteomes" id="UP000261828"/>
    </source>
</evidence>